<evidence type="ECO:0008006" key="3">
    <source>
        <dbReference type="Google" id="ProtNLM"/>
    </source>
</evidence>
<evidence type="ECO:0000313" key="1">
    <source>
        <dbReference type="EMBL" id="KAG8179842.1"/>
    </source>
</evidence>
<sequence>MPKVKTKISRLFTKSRHQEVERIDSGELKQSKIIEKNRRLLKKRQEGFANRNYDKLNKTNGCWYYISNAANKVIPELKKNKRENE</sequence>
<dbReference type="Proteomes" id="UP000827092">
    <property type="component" value="Unassembled WGS sequence"/>
</dbReference>
<organism evidence="1 2">
    <name type="scientific">Oedothorax gibbosus</name>
    <dbReference type="NCBI Taxonomy" id="931172"/>
    <lineage>
        <taxon>Eukaryota</taxon>
        <taxon>Metazoa</taxon>
        <taxon>Ecdysozoa</taxon>
        <taxon>Arthropoda</taxon>
        <taxon>Chelicerata</taxon>
        <taxon>Arachnida</taxon>
        <taxon>Araneae</taxon>
        <taxon>Araneomorphae</taxon>
        <taxon>Entelegynae</taxon>
        <taxon>Araneoidea</taxon>
        <taxon>Linyphiidae</taxon>
        <taxon>Erigoninae</taxon>
        <taxon>Oedothorax</taxon>
    </lineage>
</organism>
<keyword evidence="2" id="KW-1185">Reference proteome</keyword>
<protein>
    <recommendedName>
        <fullName evidence="3">Phage protein</fullName>
    </recommendedName>
</protein>
<reference evidence="1 2" key="1">
    <citation type="journal article" date="2022" name="Nat. Ecol. Evol.">
        <title>A masculinizing supergene underlies an exaggerated male reproductive morph in a spider.</title>
        <authorList>
            <person name="Hendrickx F."/>
            <person name="De Corte Z."/>
            <person name="Sonet G."/>
            <person name="Van Belleghem S.M."/>
            <person name="Kostlbacher S."/>
            <person name="Vangestel C."/>
        </authorList>
    </citation>
    <scope>NUCLEOTIDE SEQUENCE [LARGE SCALE GENOMIC DNA]</scope>
    <source>
        <strain evidence="1">W744_W776</strain>
    </source>
</reference>
<accession>A0AAV6U6B4</accession>
<dbReference type="AlphaFoldDB" id="A0AAV6U6B4"/>
<dbReference type="EMBL" id="JAFNEN010000600">
    <property type="protein sequence ID" value="KAG8179842.1"/>
    <property type="molecule type" value="Genomic_DNA"/>
</dbReference>
<evidence type="ECO:0000313" key="2">
    <source>
        <dbReference type="Proteomes" id="UP000827092"/>
    </source>
</evidence>
<name>A0AAV6U6B4_9ARAC</name>
<comment type="caution">
    <text evidence="1">The sequence shown here is derived from an EMBL/GenBank/DDBJ whole genome shotgun (WGS) entry which is preliminary data.</text>
</comment>
<gene>
    <name evidence="1" type="ORF">JTE90_020825</name>
</gene>
<proteinExistence type="predicted"/>